<comment type="caution">
    <text evidence="9">The sequence shown here is derived from an EMBL/GenBank/DDBJ whole genome shotgun (WGS) entry which is preliminary data.</text>
</comment>
<reference evidence="9 10" key="1">
    <citation type="submission" date="2022-09" db="EMBL/GenBank/DDBJ databases">
        <title>Chelativorans salina sp. nov., a novel slightly halophilic bacterium isolated from a saline lake sediment enrichment.</title>
        <authorList>
            <person name="Gao L."/>
            <person name="Fang B.-Z."/>
            <person name="Li W.-J."/>
        </authorList>
    </citation>
    <scope>NUCLEOTIDE SEQUENCE [LARGE SCALE GENOMIC DNA]</scope>
    <source>
        <strain evidence="9 10">EGI FJ00035</strain>
    </source>
</reference>
<organism evidence="9 10">
    <name type="scientific">Chelativorans salis</name>
    <dbReference type="NCBI Taxonomy" id="2978478"/>
    <lineage>
        <taxon>Bacteria</taxon>
        <taxon>Pseudomonadati</taxon>
        <taxon>Pseudomonadota</taxon>
        <taxon>Alphaproteobacteria</taxon>
        <taxon>Hyphomicrobiales</taxon>
        <taxon>Phyllobacteriaceae</taxon>
        <taxon>Chelativorans</taxon>
    </lineage>
</organism>
<keyword evidence="10" id="KW-1185">Reference proteome</keyword>
<feature type="compositionally biased region" description="Low complexity" evidence="8">
    <location>
        <begin position="131"/>
        <end position="141"/>
    </location>
</feature>
<dbReference type="NCBIfam" id="NF001305">
    <property type="entry name" value="PRK00249.1-5"/>
    <property type="match status" value="1"/>
</dbReference>
<evidence type="ECO:0000256" key="8">
    <source>
        <dbReference type="SAM" id="MobiDB-lite"/>
    </source>
</evidence>
<gene>
    <name evidence="7 9" type="primary">flgH</name>
    <name evidence="9" type="ORF">N5A92_21370</name>
</gene>
<keyword evidence="4 7" id="KW-0472">Membrane</keyword>
<dbReference type="HAMAP" id="MF_00415">
    <property type="entry name" value="FlgH"/>
    <property type="match status" value="1"/>
</dbReference>
<dbReference type="EMBL" id="JAOCZP010000008">
    <property type="protein sequence ID" value="MCT7377573.1"/>
    <property type="molecule type" value="Genomic_DNA"/>
</dbReference>
<keyword evidence="6 7" id="KW-0998">Cell outer membrane</keyword>
<dbReference type="PANTHER" id="PTHR34933:SF1">
    <property type="entry name" value="FLAGELLAR L-RING PROTEIN"/>
    <property type="match status" value="1"/>
</dbReference>
<keyword evidence="9" id="KW-0966">Cell projection</keyword>
<dbReference type="RefSeq" id="WP_260906148.1">
    <property type="nucleotide sequence ID" value="NZ_JAOCZP010000008.1"/>
</dbReference>
<keyword evidence="9" id="KW-0969">Cilium</keyword>
<protein>
    <recommendedName>
        <fullName evidence="7">Flagellar L-ring protein</fullName>
    </recommendedName>
    <alternativeName>
        <fullName evidence="7">Basal body L-ring protein</fullName>
    </alternativeName>
</protein>
<comment type="function">
    <text evidence="1 7">Assembles around the rod to form the L-ring and probably protects the motor/basal body from shearing forces during rotation.</text>
</comment>
<evidence type="ECO:0000313" key="9">
    <source>
        <dbReference type="EMBL" id="MCT7377573.1"/>
    </source>
</evidence>
<keyword evidence="3 7" id="KW-0732">Signal</keyword>
<dbReference type="PROSITE" id="PS51257">
    <property type="entry name" value="PROKAR_LIPOPROTEIN"/>
    <property type="match status" value="1"/>
</dbReference>
<evidence type="ECO:0000256" key="4">
    <source>
        <dbReference type="ARBA" id="ARBA00023136"/>
    </source>
</evidence>
<dbReference type="InterPro" id="IPR000527">
    <property type="entry name" value="Flag_Lring"/>
</dbReference>
<evidence type="ECO:0000256" key="6">
    <source>
        <dbReference type="ARBA" id="ARBA00023237"/>
    </source>
</evidence>
<name>A0ABT2LSQ9_9HYPH</name>
<proteinExistence type="inferred from homology"/>
<evidence type="ECO:0000256" key="5">
    <source>
        <dbReference type="ARBA" id="ARBA00023143"/>
    </source>
</evidence>
<dbReference type="Proteomes" id="UP001320831">
    <property type="component" value="Unassembled WGS sequence"/>
</dbReference>
<evidence type="ECO:0000256" key="2">
    <source>
        <dbReference type="ARBA" id="ARBA00006929"/>
    </source>
</evidence>
<keyword evidence="9" id="KW-0282">Flagellum</keyword>
<comment type="subunit">
    <text evidence="7">The basal body constitutes a major portion of the flagellar organelle and consists of four rings (L,P,S, and M) mounted on a central rod.</text>
</comment>
<dbReference type="PRINTS" id="PR01008">
    <property type="entry name" value="FLGLRINGFLGH"/>
</dbReference>
<comment type="similarity">
    <text evidence="2 7">Belongs to the FlgH family.</text>
</comment>
<evidence type="ECO:0000313" key="10">
    <source>
        <dbReference type="Proteomes" id="UP001320831"/>
    </source>
</evidence>
<dbReference type="PANTHER" id="PTHR34933">
    <property type="entry name" value="FLAGELLAR L-RING PROTEIN"/>
    <property type="match status" value="1"/>
</dbReference>
<sequence>MRKTGGISLLAAALALGGCASTEELGRPPTLSPVGAGAEPTMLPAYHYAGKQDRPITRYSLWSDRQSRLFTDPRALEVGDILTVEIVINDKARFKNESARSRQVSRSLGLAGSFGTGGASGAAEAEGEIGSGTSTTGTGATERSEDIKLVVAAIVTEKLPNGNLRISGTQEVRVNAELRVLTIAGIARPADIGPNNTISYERIAEARISYGGRGRLTEVQQPPYGQQILDTVLPF</sequence>
<keyword evidence="7" id="KW-0449">Lipoprotein</keyword>
<keyword evidence="5 7" id="KW-0975">Bacterial flagellum</keyword>
<accession>A0ABT2LSQ9</accession>
<evidence type="ECO:0000256" key="3">
    <source>
        <dbReference type="ARBA" id="ARBA00022729"/>
    </source>
</evidence>
<dbReference type="Pfam" id="PF02107">
    <property type="entry name" value="FlgH"/>
    <property type="match status" value="1"/>
</dbReference>
<feature type="region of interest" description="Disordered" evidence="8">
    <location>
        <begin position="119"/>
        <end position="142"/>
    </location>
</feature>
<evidence type="ECO:0000256" key="7">
    <source>
        <dbReference type="HAMAP-Rule" id="MF_00415"/>
    </source>
</evidence>
<evidence type="ECO:0000256" key="1">
    <source>
        <dbReference type="ARBA" id="ARBA00002591"/>
    </source>
</evidence>
<comment type="subcellular location">
    <subcellularLocation>
        <location evidence="7">Cell outer membrane</location>
        <topology evidence="7">Lipid-anchor</topology>
    </subcellularLocation>
    <subcellularLocation>
        <location evidence="7">Bacterial flagellum basal body</location>
    </subcellularLocation>
</comment>